<evidence type="ECO:0000313" key="10">
    <source>
        <dbReference type="Proteomes" id="UP000019089"/>
    </source>
</evidence>
<name>W0MY59_PSESX</name>
<organism evidence="9 10">
    <name type="scientific">Pseudomonas syringae CC1557</name>
    <dbReference type="NCBI Taxonomy" id="1357279"/>
    <lineage>
        <taxon>Bacteria</taxon>
        <taxon>Pseudomonadati</taxon>
        <taxon>Pseudomonadota</taxon>
        <taxon>Gammaproteobacteria</taxon>
        <taxon>Pseudomonadales</taxon>
        <taxon>Pseudomonadaceae</taxon>
        <taxon>Pseudomonas</taxon>
        <taxon>Pseudomonas syringae</taxon>
    </lineage>
</organism>
<feature type="transmembrane region" description="Helical" evidence="7">
    <location>
        <begin position="141"/>
        <end position="165"/>
    </location>
</feature>
<feature type="transmembrane region" description="Helical" evidence="7">
    <location>
        <begin position="12"/>
        <end position="33"/>
    </location>
</feature>
<keyword evidence="4 7" id="KW-0812">Transmembrane</keyword>
<dbReference type="GO" id="GO:0022857">
    <property type="term" value="F:transmembrane transporter activity"/>
    <property type="evidence" value="ECO:0007669"/>
    <property type="project" value="InterPro"/>
</dbReference>
<dbReference type="PANTHER" id="PTHR42718">
    <property type="entry name" value="MAJOR FACILITATOR SUPERFAMILY MULTIDRUG TRANSPORTER MFSC"/>
    <property type="match status" value="1"/>
</dbReference>
<protein>
    <recommendedName>
        <fullName evidence="8">Major facilitator superfamily (MFS) profile domain-containing protein</fullName>
    </recommendedName>
</protein>
<dbReference type="RefSeq" id="WP_025389160.1">
    <property type="nucleotide sequence ID" value="NZ_CP007014.1"/>
</dbReference>
<dbReference type="HOGENOM" id="CLU_001265_47_1_6"/>
<dbReference type="EMBL" id="CP007014">
    <property type="protein sequence ID" value="AHG43514.1"/>
    <property type="molecule type" value="Genomic_DNA"/>
</dbReference>
<proteinExistence type="predicted"/>
<dbReference type="AlphaFoldDB" id="W0MY59"/>
<evidence type="ECO:0000256" key="6">
    <source>
        <dbReference type="ARBA" id="ARBA00023136"/>
    </source>
</evidence>
<accession>W0MY59</accession>
<dbReference type="Pfam" id="PF07690">
    <property type="entry name" value="MFS_1"/>
    <property type="match status" value="1"/>
</dbReference>
<dbReference type="Proteomes" id="UP000019089">
    <property type="component" value="Chromosome"/>
</dbReference>
<feature type="transmembrane region" description="Helical" evidence="7">
    <location>
        <begin position="78"/>
        <end position="96"/>
    </location>
</feature>
<feature type="transmembrane region" description="Helical" evidence="7">
    <location>
        <begin position="268"/>
        <end position="288"/>
    </location>
</feature>
<reference evidence="9 10" key="1">
    <citation type="submission" date="2013-12" db="EMBL/GenBank/DDBJ databases">
        <title>Interactions Between Genome Architecture and Virulence Genes in Pseudomonas syringae, strain CC1557 as a model.</title>
        <authorList>
            <person name="Baltrus D."/>
            <person name="Hockett K."/>
            <person name="Karlsrud E."/>
            <person name="Dougherty K."/>
            <person name="Nishimura M."/>
        </authorList>
    </citation>
    <scope>NUCLEOTIDE SEQUENCE [LARGE SCALE GENOMIC DNA]</scope>
    <source>
        <strain evidence="9 10">CC1557</strain>
    </source>
</reference>
<evidence type="ECO:0000256" key="1">
    <source>
        <dbReference type="ARBA" id="ARBA00004651"/>
    </source>
</evidence>
<comment type="subcellular location">
    <subcellularLocation>
        <location evidence="1">Cell membrane</location>
        <topology evidence="1">Multi-pass membrane protein</topology>
    </subcellularLocation>
</comment>
<dbReference type="GO" id="GO:0005886">
    <property type="term" value="C:plasma membrane"/>
    <property type="evidence" value="ECO:0007669"/>
    <property type="project" value="UniProtKB-SubCell"/>
</dbReference>
<feature type="transmembrane region" description="Helical" evidence="7">
    <location>
        <begin position="45"/>
        <end position="66"/>
    </location>
</feature>
<dbReference type="KEGG" id="psyr:N018_06795"/>
<dbReference type="PROSITE" id="PS50850">
    <property type="entry name" value="MFS"/>
    <property type="match status" value="1"/>
</dbReference>
<sequence>MGIPQHTVGFKVAASLALITILGPSAIDMYLAAIPQMTRNLNTDYATMQLTLTVFLLAMGAGQLLFGQVIDTRGRRRPLLAGLVAVILASLSASFSESMDAMLLARFFQGLSVALLLVIAMSSVRDLYSGIRATQLFALPVALQGAAPILALAFGGTGVAMLLGAMTGSRAASKCSVSLMALLGVAMMSCGSALALFTVFVGADFYGIVPALFIAVFGFGIAEPSLMSIAMASQEQALGATAALLGASTHVPGSLATPLAGSLAQISAHAWLALLFVAALVGLTLVFISVRSVSNKVIAVH</sequence>
<evidence type="ECO:0000259" key="8">
    <source>
        <dbReference type="PROSITE" id="PS50850"/>
    </source>
</evidence>
<feature type="transmembrane region" description="Helical" evidence="7">
    <location>
        <begin position="177"/>
        <end position="199"/>
    </location>
</feature>
<dbReference type="InterPro" id="IPR036259">
    <property type="entry name" value="MFS_trans_sf"/>
</dbReference>
<dbReference type="InterPro" id="IPR011701">
    <property type="entry name" value="MFS"/>
</dbReference>
<evidence type="ECO:0000256" key="5">
    <source>
        <dbReference type="ARBA" id="ARBA00022989"/>
    </source>
</evidence>
<evidence type="ECO:0000256" key="7">
    <source>
        <dbReference type="SAM" id="Phobius"/>
    </source>
</evidence>
<feature type="domain" description="Major facilitator superfamily (MFS) profile" evidence="8">
    <location>
        <begin position="12"/>
        <end position="301"/>
    </location>
</feature>
<evidence type="ECO:0000256" key="3">
    <source>
        <dbReference type="ARBA" id="ARBA00022475"/>
    </source>
</evidence>
<dbReference type="InterPro" id="IPR020846">
    <property type="entry name" value="MFS_dom"/>
</dbReference>
<feature type="transmembrane region" description="Helical" evidence="7">
    <location>
        <begin position="103"/>
        <end position="121"/>
    </location>
</feature>
<keyword evidence="3" id="KW-1003">Cell membrane</keyword>
<keyword evidence="6 7" id="KW-0472">Membrane</keyword>
<dbReference type="SUPFAM" id="SSF103473">
    <property type="entry name" value="MFS general substrate transporter"/>
    <property type="match status" value="2"/>
</dbReference>
<gene>
    <name evidence="9" type="ORF">N018_06795</name>
</gene>
<keyword evidence="5 7" id="KW-1133">Transmembrane helix</keyword>
<evidence type="ECO:0000313" key="9">
    <source>
        <dbReference type="EMBL" id="AHG43514.1"/>
    </source>
</evidence>
<dbReference type="eggNOG" id="COG0477">
    <property type="taxonomic scope" value="Bacteria"/>
</dbReference>
<dbReference type="Gene3D" id="1.20.1720.10">
    <property type="entry name" value="Multidrug resistance protein D"/>
    <property type="match status" value="2"/>
</dbReference>
<feature type="transmembrane region" description="Helical" evidence="7">
    <location>
        <begin position="205"/>
        <end position="226"/>
    </location>
</feature>
<evidence type="ECO:0000256" key="4">
    <source>
        <dbReference type="ARBA" id="ARBA00022692"/>
    </source>
</evidence>
<dbReference type="STRING" id="1357279.N018_06795"/>
<dbReference type="PANTHER" id="PTHR42718:SF46">
    <property type="entry name" value="BLR6921 PROTEIN"/>
    <property type="match status" value="1"/>
</dbReference>
<keyword evidence="2" id="KW-0813">Transport</keyword>
<evidence type="ECO:0000256" key="2">
    <source>
        <dbReference type="ARBA" id="ARBA00022448"/>
    </source>
</evidence>